<keyword evidence="2" id="KW-1185">Reference proteome</keyword>
<dbReference type="EMBL" id="BPLQ01001306">
    <property type="protein sequence ID" value="GIX80578.1"/>
    <property type="molecule type" value="Genomic_DNA"/>
</dbReference>
<dbReference type="AlphaFoldDB" id="A0AAV4N794"/>
<sequence length="113" mass="12778">MLSLPRLMLILCMHFQRSFVKSVRMLFNSLSKVMGARRSRVPMLDEILAESVVSDVGILHLRTCVTYLIGFIACNLYVLGINAGFSRNCPFLDIGFRKAGQPLHDHYRNSSCV</sequence>
<reference evidence="1 2" key="1">
    <citation type="submission" date="2021-06" db="EMBL/GenBank/DDBJ databases">
        <title>Caerostris darwini draft genome.</title>
        <authorList>
            <person name="Kono N."/>
            <person name="Arakawa K."/>
        </authorList>
    </citation>
    <scope>NUCLEOTIDE SEQUENCE [LARGE SCALE GENOMIC DNA]</scope>
</reference>
<name>A0AAV4N794_9ARAC</name>
<comment type="caution">
    <text evidence="1">The sequence shown here is derived from an EMBL/GenBank/DDBJ whole genome shotgun (WGS) entry which is preliminary data.</text>
</comment>
<accession>A0AAV4N794</accession>
<protein>
    <submittedName>
        <fullName evidence="1">Uncharacterized protein</fullName>
    </submittedName>
</protein>
<proteinExistence type="predicted"/>
<dbReference type="Proteomes" id="UP001054837">
    <property type="component" value="Unassembled WGS sequence"/>
</dbReference>
<evidence type="ECO:0000313" key="2">
    <source>
        <dbReference type="Proteomes" id="UP001054837"/>
    </source>
</evidence>
<gene>
    <name evidence="1" type="ORF">CDAR_15791</name>
</gene>
<evidence type="ECO:0000313" key="1">
    <source>
        <dbReference type="EMBL" id="GIX80578.1"/>
    </source>
</evidence>
<organism evidence="1 2">
    <name type="scientific">Caerostris darwini</name>
    <dbReference type="NCBI Taxonomy" id="1538125"/>
    <lineage>
        <taxon>Eukaryota</taxon>
        <taxon>Metazoa</taxon>
        <taxon>Ecdysozoa</taxon>
        <taxon>Arthropoda</taxon>
        <taxon>Chelicerata</taxon>
        <taxon>Arachnida</taxon>
        <taxon>Araneae</taxon>
        <taxon>Araneomorphae</taxon>
        <taxon>Entelegynae</taxon>
        <taxon>Araneoidea</taxon>
        <taxon>Araneidae</taxon>
        <taxon>Caerostris</taxon>
    </lineage>
</organism>